<accession>A0A4R4K9Y5</accession>
<feature type="domain" description="Stress-response A/B barrel" evidence="3">
    <location>
        <begin position="36"/>
        <end position="130"/>
    </location>
</feature>
<feature type="transmembrane region" description="Helical" evidence="2">
    <location>
        <begin position="7"/>
        <end position="28"/>
    </location>
</feature>
<keyword evidence="5" id="KW-1185">Reference proteome</keyword>
<dbReference type="PANTHER" id="PTHR33178">
    <property type="match status" value="1"/>
</dbReference>
<evidence type="ECO:0000313" key="4">
    <source>
        <dbReference type="EMBL" id="TDB64550.1"/>
    </source>
</evidence>
<reference evidence="4 5" key="1">
    <citation type="submission" date="2019-02" db="EMBL/GenBank/DDBJ databases">
        <title>Arundinibacter roseus gen. nov., sp. nov., a new member of the family Cytophagaceae.</title>
        <authorList>
            <person name="Szuroczki S."/>
            <person name="Khayer B."/>
            <person name="Sproer C."/>
            <person name="Toumi M."/>
            <person name="Szabo A."/>
            <person name="Felfoldi T."/>
            <person name="Schumann P."/>
            <person name="Toth E."/>
        </authorList>
    </citation>
    <scope>NUCLEOTIDE SEQUENCE [LARGE SCALE GENOMIC DNA]</scope>
    <source>
        <strain evidence="4 5">DMA-k-7a</strain>
    </source>
</reference>
<dbReference type="Pfam" id="PF07876">
    <property type="entry name" value="Dabb"/>
    <property type="match status" value="1"/>
</dbReference>
<dbReference type="AlphaFoldDB" id="A0A4R4K9Y5"/>
<dbReference type="Proteomes" id="UP000295706">
    <property type="component" value="Unassembled WGS sequence"/>
</dbReference>
<dbReference type="InterPro" id="IPR011008">
    <property type="entry name" value="Dimeric_a/b-barrel"/>
</dbReference>
<gene>
    <name evidence="4" type="ORF">EZE20_12815</name>
</gene>
<protein>
    <submittedName>
        <fullName evidence="4">Dabb family protein</fullName>
    </submittedName>
</protein>
<sequence>MKPKNKTLGYMLPVFILGVFMLVIYGAYTPHQKAEIQRIVCVKFKAGTPAAEIEKHMAEFANLRRQIPAIVGYTGGKVLEQQNTNQDFDAIHYLTFRNEEGIETYNSHPKYNEFVKNNEANWDKVLELSSDIEK</sequence>
<name>A0A4R4K9Y5_9BACT</name>
<dbReference type="SMART" id="SM00886">
    <property type="entry name" value="Dabb"/>
    <property type="match status" value="1"/>
</dbReference>
<evidence type="ECO:0000259" key="3">
    <source>
        <dbReference type="PROSITE" id="PS51502"/>
    </source>
</evidence>
<proteinExistence type="predicted"/>
<organism evidence="4 5">
    <name type="scientific">Arundinibacter roseus</name>
    <dbReference type="NCBI Taxonomy" id="2070510"/>
    <lineage>
        <taxon>Bacteria</taxon>
        <taxon>Pseudomonadati</taxon>
        <taxon>Bacteroidota</taxon>
        <taxon>Cytophagia</taxon>
        <taxon>Cytophagales</taxon>
        <taxon>Spirosomataceae</taxon>
        <taxon>Arundinibacter</taxon>
    </lineage>
</organism>
<keyword evidence="2" id="KW-0472">Membrane</keyword>
<dbReference type="SUPFAM" id="SSF54909">
    <property type="entry name" value="Dimeric alpha+beta barrel"/>
    <property type="match status" value="1"/>
</dbReference>
<dbReference type="EMBL" id="SMJU01000007">
    <property type="protein sequence ID" value="TDB64550.1"/>
    <property type="molecule type" value="Genomic_DNA"/>
</dbReference>
<dbReference type="InterPro" id="IPR013097">
    <property type="entry name" value="Dabb"/>
</dbReference>
<keyword evidence="2" id="KW-1133">Transmembrane helix</keyword>
<dbReference type="OrthoDB" id="958757at2"/>
<keyword evidence="2" id="KW-0812">Transmembrane</keyword>
<dbReference type="PANTHER" id="PTHR33178:SF10">
    <property type="entry name" value="STRESS-RESPONSE A_B BARREL DOMAIN-CONTAINING PROTEIN"/>
    <property type="match status" value="1"/>
</dbReference>
<evidence type="ECO:0000313" key="5">
    <source>
        <dbReference type="Proteomes" id="UP000295706"/>
    </source>
</evidence>
<dbReference type="PROSITE" id="PS51502">
    <property type="entry name" value="S_R_A_B_BARREL"/>
    <property type="match status" value="1"/>
</dbReference>
<comment type="caution">
    <text evidence="4">The sequence shown here is derived from an EMBL/GenBank/DDBJ whole genome shotgun (WGS) entry which is preliminary data.</text>
</comment>
<evidence type="ECO:0000256" key="1">
    <source>
        <dbReference type="ARBA" id="ARBA00011738"/>
    </source>
</evidence>
<dbReference type="Gene3D" id="3.30.70.100">
    <property type="match status" value="1"/>
</dbReference>
<dbReference type="InterPro" id="IPR044662">
    <property type="entry name" value="HS1/DABB1-like"/>
</dbReference>
<evidence type="ECO:0000256" key="2">
    <source>
        <dbReference type="SAM" id="Phobius"/>
    </source>
</evidence>
<dbReference type="RefSeq" id="WP_132118207.1">
    <property type="nucleotide sequence ID" value="NZ_SMJU01000007.1"/>
</dbReference>
<comment type="subunit">
    <text evidence="1">Homodimer.</text>
</comment>